<evidence type="ECO:0000256" key="3">
    <source>
        <dbReference type="ARBA" id="ARBA00022692"/>
    </source>
</evidence>
<dbReference type="AlphaFoldDB" id="A0A9J6B9V2"/>
<keyword evidence="3 6" id="KW-0812">Transmembrane</keyword>
<evidence type="ECO:0000313" key="8">
    <source>
        <dbReference type="Proteomes" id="UP001107558"/>
    </source>
</evidence>
<keyword evidence="6" id="KW-0807">Transducer</keyword>
<evidence type="ECO:0000256" key="4">
    <source>
        <dbReference type="ARBA" id="ARBA00022989"/>
    </source>
</evidence>
<reference evidence="7" key="1">
    <citation type="submission" date="2021-03" db="EMBL/GenBank/DDBJ databases">
        <title>Chromosome level genome of the anhydrobiotic midge Polypedilum vanderplanki.</title>
        <authorList>
            <person name="Yoshida Y."/>
            <person name="Kikawada T."/>
            <person name="Gusev O."/>
        </authorList>
    </citation>
    <scope>NUCLEOTIDE SEQUENCE</scope>
    <source>
        <strain evidence="7">NIAS01</strain>
        <tissue evidence="7">Whole body or cell culture</tissue>
    </source>
</reference>
<comment type="caution">
    <text evidence="7">The sequence shown here is derived from an EMBL/GenBank/DDBJ whole genome shotgun (WGS) entry which is preliminary data.</text>
</comment>
<proteinExistence type="inferred from homology"/>
<keyword evidence="5 6" id="KW-0472">Membrane</keyword>
<name>A0A9J6B9V2_POLVA</name>
<dbReference type="OrthoDB" id="6478931at2759"/>
<dbReference type="GO" id="GO:0050909">
    <property type="term" value="P:sensory perception of taste"/>
    <property type="evidence" value="ECO:0007669"/>
    <property type="project" value="InterPro"/>
</dbReference>
<feature type="transmembrane region" description="Helical" evidence="6">
    <location>
        <begin position="132"/>
        <end position="155"/>
    </location>
</feature>
<accession>A0A9J6B9V2</accession>
<dbReference type="Proteomes" id="UP001107558">
    <property type="component" value="Chromosome 4"/>
</dbReference>
<dbReference type="GO" id="GO:0005886">
    <property type="term" value="C:plasma membrane"/>
    <property type="evidence" value="ECO:0007669"/>
    <property type="project" value="UniProtKB-SubCell"/>
</dbReference>
<comment type="subcellular location">
    <subcellularLocation>
        <location evidence="1 6">Cell membrane</location>
        <topology evidence="1 6">Multi-pass membrane protein</topology>
    </subcellularLocation>
</comment>
<keyword evidence="4 6" id="KW-1133">Transmembrane helix</keyword>
<evidence type="ECO:0000313" key="7">
    <source>
        <dbReference type="EMBL" id="KAG5666657.1"/>
    </source>
</evidence>
<organism evidence="7 8">
    <name type="scientific">Polypedilum vanderplanki</name>
    <name type="common">Sleeping chironomid midge</name>
    <dbReference type="NCBI Taxonomy" id="319348"/>
    <lineage>
        <taxon>Eukaryota</taxon>
        <taxon>Metazoa</taxon>
        <taxon>Ecdysozoa</taxon>
        <taxon>Arthropoda</taxon>
        <taxon>Hexapoda</taxon>
        <taxon>Insecta</taxon>
        <taxon>Pterygota</taxon>
        <taxon>Neoptera</taxon>
        <taxon>Endopterygota</taxon>
        <taxon>Diptera</taxon>
        <taxon>Nematocera</taxon>
        <taxon>Chironomoidea</taxon>
        <taxon>Chironomidae</taxon>
        <taxon>Chironominae</taxon>
        <taxon>Polypedilum</taxon>
        <taxon>Polypedilum</taxon>
    </lineage>
</organism>
<keyword evidence="6" id="KW-0675">Receptor</keyword>
<comment type="caution">
    <text evidence="6">Lacks conserved residue(s) required for the propagation of feature annotation.</text>
</comment>
<feature type="transmembrane region" description="Helical" evidence="6">
    <location>
        <begin position="252"/>
        <end position="277"/>
    </location>
</feature>
<dbReference type="EMBL" id="JADBJN010000004">
    <property type="protein sequence ID" value="KAG5666657.1"/>
    <property type="molecule type" value="Genomic_DNA"/>
</dbReference>
<protein>
    <recommendedName>
        <fullName evidence="6">Gustatory receptor</fullName>
    </recommendedName>
</protein>
<feature type="transmembrane region" description="Helical" evidence="6">
    <location>
        <begin position="297"/>
        <end position="316"/>
    </location>
</feature>
<dbReference type="Pfam" id="PF08395">
    <property type="entry name" value="7tm_7"/>
    <property type="match status" value="1"/>
</dbReference>
<dbReference type="InterPro" id="IPR013604">
    <property type="entry name" value="7TM_chemorcpt"/>
</dbReference>
<feature type="transmembrane region" description="Helical" evidence="6">
    <location>
        <begin position="43"/>
        <end position="61"/>
    </location>
</feature>
<comment type="function">
    <text evidence="6">Gustatory receptor which mediates acceptance or avoidance behavior, depending on its substrates.</text>
</comment>
<evidence type="ECO:0000256" key="2">
    <source>
        <dbReference type="ARBA" id="ARBA00022475"/>
    </source>
</evidence>
<dbReference type="GO" id="GO:0007165">
    <property type="term" value="P:signal transduction"/>
    <property type="evidence" value="ECO:0007669"/>
    <property type="project" value="UniProtKB-KW"/>
</dbReference>
<evidence type="ECO:0000256" key="5">
    <source>
        <dbReference type="ARBA" id="ARBA00023136"/>
    </source>
</evidence>
<gene>
    <name evidence="7" type="ORF">PVAND_014672</name>
</gene>
<sequence length="375" mass="43843">MSGSKTFFLNSVKTIKYLRIFGYATFSAHSVKDERVFVSKADFSFFFGNLLIACLIFYLSMIYKPVSSSELKIMAYVTKFVMNSASIICIISLISVFCFRNKIWQLTKLIDSMNELFLSINVDINMKNFKTFFMTIATTFIIFQGFGLFCMSYFLNYHKKITVLMLFGYLSMSYSTNNGWIMMFQLAVNRRFKAVNEKLRQEFFFSKYSFNIRYFIFRNLVDFSHSSTIEHNNKIVKTLQTIHYDLIKSIKLINLVFGFQNMLAIGICYLFTFFTFFAAYKAFYNDISSHKNISITSFYWCFYYNSLVILMIVMCYRSRCENEETSRLISKLMNKGNCSLELLQSFGNQSSGEKAKSSCGLFDFDLPLIGMVNFF</sequence>
<evidence type="ECO:0000256" key="1">
    <source>
        <dbReference type="ARBA" id="ARBA00004651"/>
    </source>
</evidence>
<feature type="transmembrane region" description="Helical" evidence="6">
    <location>
        <begin position="161"/>
        <end position="183"/>
    </location>
</feature>
<comment type="similarity">
    <text evidence="6">Belongs to the insect chemoreceptor superfamily. Gustatory receptor (GR) family.</text>
</comment>
<keyword evidence="2 6" id="KW-1003">Cell membrane</keyword>
<keyword evidence="8" id="KW-1185">Reference proteome</keyword>
<evidence type="ECO:0000256" key="6">
    <source>
        <dbReference type="RuleBase" id="RU363108"/>
    </source>
</evidence>
<feature type="transmembrane region" description="Helical" evidence="6">
    <location>
        <begin position="73"/>
        <end position="99"/>
    </location>
</feature>